<dbReference type="EMBL" id="CP111020">
    <property type="protein sequence ID" value="WAR14477.1"/>
    <property type="molecule type" value="Genomic_DNA"/>
</dbReference>
<evidence type="ECO:0000313" key="2">
    <source>
        <dbReference type="Proteomes" id="UP001164746"/>
    </source>
</evidence>
<organism evidence="1 2">
    <name type="scientific">Mya arenaria</name>
    <name type="common">Soft-shell clam</name>
    <dbReference type="NCBI Taxonomy" id="6604"/>
    <lineage>
        <taxon>Eukaryota</taxon>
        <taxon>Metazoa</taxon>
        <taxon>Spiralia</taxon>
        <taxon>Lophotrochozoa</taxon>
        <taxon>Mollusca</taxon>
        <taxon>Bivalvia</taxon>
        <taxon>Autobranchia</taxon>
        <taxon>Heteroconchia</taxon>
        <taxon>Euheterodonta</taxon>
        <taxon>Imparidentia</taxon>
        <taxon>Neoheterodontei</taxon>
        <taxon>Myida</taxon>
        <taxon>Myoidea</taxon>
        <taxon>Myidae</taxon>
        <taxon>Mya</taxon>
    </lineage>
</organism>
<dbReference type="Proteomes" id="UP001164746">
    <property type="component" value="Chromosome 9"/>
</dbReference>
<accession>A0ABY7EYS0</accession>
<proteinExistence type="predicted"/>
<sequence>MPKTEGPGSVHRLRHAKDVWSRVRSPATSCQRRKVPGPFTGYVMPKAVDPGSIHRLCHVKDDRVIDNSDQNDNDNRNVYFDFVFFYVKLDFVNK</sequence>
<evidence type="ECO:0000313" key="1">
    <source>
        <dbReference type="EMBL" id="WAR14477.1"/>
    </source>
</evidence>
<name>A0ABY7EYS0_MYAAR</name>
<protein>
    <submittedName>
        <fullName evidence="1">Uncharacterized protein</fullName>
    </submittedName>
</protein>
<keyword evidence="2" id="KW-1185">Reference proteome</keyword>
<reference evidence="1" key="1">
    <citation type="submission" date="2022-11" db="EMBL/GenBank/DDBJ databases">
        <title>Centuries of genome instability and evolution in soft-shell clam transmissible cancer (bioRxiv).</title>
        <authorList>
            <person name="Hart S.F.M."/>
            <person name="Yonemitsu M.A."/>
            <person name="Giersch R.M."/>
            <person name="Beal B.F."/>
            <person name="Arriagada G."/>
            <person name="Davis B.W."/>
            <person name="Ostrander E.A."/>
            <person name="Goff S.P."/>
            <person name="Metzger M.J."/>
        </authorList>
    </citation>
    <scope>NUCLEOTIDE SEQUENCE</scope>
    <source>
        <strain evidence="1">MELC-2E11</strain>
        <tissue evidence="1">Siphon/mantle</tissue>
    </source>
</reference>
<gene>
    <name evidence="1" type="ORF">MAR_004582</name>
</gene>